<dbReference type="InterPro" id="IPR029058">
    <property type="entry name" value="AB_hydrolase_fold"/>
</dbReference>
<keyword evidence="2 3" id="KW-0456">Lyase</keyword>
<accession>A0A075U174</accession>
<dbReference type="InterPro" id="IPR022485">
    <property type="entry name" value="SHCHC_synthase_MenH"/>
</dbReference>
<dbReference type="KEGG" id="wct:WS74_1025"/>
<dbReference type="PANTHER" id="PTHR42916:SF1">
    <property type="entry name" value="PROTEIN PHYLLO, CHLOROPLASTIC"/>
    <property type="match status" value="1"/>
</dbReference>
<dbReference type="SUPFAM" id="SSF53474">
    <property type="entry name" value="alpha/beta-Hydrolases"/>
    <property type="match status" value="1"/>
</dbReference>
<dbReference type="Proteomes" id="UP000029079">
    <property type="component" value="Chromosome"/>
</dbReference>
<dbReference type="RefSeq" id="WP_009496140.1">
    <property type="nucleotide sequence ID" value="NZ_CP009223.1"/>
</dbReference>
<dbReference type="PRINTS" id="PR00111">
    <property type="entry name" value="ABHYDROLASE"/>
</dbReference>
<keyword evidence="6" id="KW-1185">Reference proteome</keyword>
<dbReference type="KEGG" id="wci:WS105_1021"/>
<evidence type="ECO:0000256" key="3">
    <source>
        <dbReference type="HAMAP-Rule" id="MF_01660"/>
    </source>
</evidence>
<dbReference type="HAMAP" id="MF_01660">
    <property type="entry name" value="MenH"/>
    <property type="match status" value="1"/>
</dbReference>
<feature type="domain" description="AB hydrolase-1" evidence="4">
    <location>
        <begin position="25"/>
        <end position="254"/>
    </location>
</feature>
<keyword evidence="1 3" id="KW-0474">Menaquinone biosynthesis</keyword>
<comment type="function">
    <text evidence="3">Catalyzes a proton abstraction reaction that results in 2,5-elimination of pyruvate from 2-succinyl-5-enolpyruvyl-6-hydroxy-3-cyclohexene-1-carboxylate (SEPHCHC) and the formation of 2-succinyl-6-hydroxy-2,4-cyclohexadiene-1-carboxylate (SHCHC).</text>
</comment>
<dbReference type="EC" id="4.2.99.20" evidence="3"/>
<evidence type="ECO:0000313" key="5">
    <source>
        <dbReference type="EMBL" id="AIM63277.1"/>
    </source>
</evidence>
<evidence type="ECO:0000313" key="6">
    <source>
        <dbReference type="Proteomes" id="UP000029079"/>
    </source>
</evidence>
<dbReference type="EMBL" id="CP009223">
    <property type="protein sequence ID" value="AIM63277.1"/>
    <property type="molecule type" value="Genomic_DNA"/>
</dbReference>
<dbReference type="Gene3D" id="3.40.50.1820">
    <property type="entry name" value="alpha/beta hydrolase"/>
    <property type="match status" value="1"/>
</dbReference>
<dbReference type="GO" id="GO:0070205">
    <property type="term" value="F:2-succinyl-6-hydroxy-2,4-cyclohexadiene-1-carboxylate synthase activity"/>
    <property type="evidence" value="ECO:0007669"/>
    <property type="project" value="UniProtKB-UniRule"/>
</dbReference>
<evidence type="ECO:0000256" key="2">
    <source>
        <dbReference type="ARBA" id="ARBA00023239"/>
    </source>
</evidence>
<proteinExistence type="inferred from homology"/>
<dbReference type="InterPro" id="IPR000073">
    <property type="entry name" value="AB_hydrolase_1"/>
</dbReference>
<reference evidence="5 6" key="1">
    <citation type="journal article" date="2014" name="Genome Announc.">
        <title>Complete Genome Sequences of Fish Pathogenic Weissella ceti Strains WS74 and WS105.</title>
        <authorList>
            <person name="Figueiredo H.C."/>
            <person name="Leal C.A."/>
            <person name="Dorella F.A."/>
            <person name="Carvalho A.F."/>
            <person name="Soares S.C."/>
            <person name="Pereira F.L."/>
            <person name="Azevedo V.A."/>
        </authorList>
    </citation>
    <scope>NUCLEOTIDE SEQUENCE [LARGE SCALE GENOMIC DNA]</scope>
    <source>
        <strain evidence="5 6">WS74</strain>
    </source>
</reference>
<evidence type="ECO:0000259" key="4">
    <source>
        <dbReference type="Pfam" id="PF00561"/>
    </source>
</evidence>
<protein>
    <recommendedName>
        <fullName evidence="3">Putative 2-succinyl-6-hydroxy-2,4-cyclohexadiene-1-carboxylate synthase</fullName>
        <shortName evidence="3">SHCHC synthase</shortName>
        <ecNumber evidence="3">4.2.99.20</ecNumber>
    </recommendedName>
</protein>
<dbReference type="STRING" id="759620.WS105_1021"/>
<dbReference type="UniPathway" id="UPA01057">
    <property type="reaction ID" value="UER00900"/>
</dbReference>
<dbReference type="Pfam" id="PF00561">
    <property type="entry name" value="Abhydrolase_1"/>
    <property type="match status" value="1"/>
</dbReference>
<dbReference type="GO" id="GO:0009234">
    <property type="term" value="P:menaquinone biosynthetic process"/>
    <property type="evidence" value="ECO:0007669"/>
    <property type="project" value="UniProtKB-UniRule"/>
</dbReference>
<sequence>MNKVVTINDYPYQVTIEGDGQPTWVFFHGFLGSQHEFSAIKPKGTCVYIDLLGFGMAAPTVSVERLSVSQQIGDLKQLFDALNLEQVHLVGYSMGARLALSFAMTYPEMIKQLILESGTAGLPSIDEQVERQQKDEKLAQRLEKNGLPDFVAMWEQLPLFATQSQVTETIQMSVRQQRLNQVAVNMANSLRAFGTGTMPNYWEDLEQLTMPVTVITGALDTKFTDLGQRLDKAIRQSRQIIVPEVGHNVHLEAPETYTEILESDW</sequence>
<dbReference type="UniPathway" id="UPA00079"/>
<dbReference type="PANTHER" id="PTHR42916">
    <property type="entry name" value="2-SUCCINYL-5-ENOLPYRUVYL-6-HYDROXY-3-CYCLOHEXENE-1-CARBOXYLATE SYNTHASE"/>
    <property type="match status" value="1"/>
</dbReference>
<organism evidence="5 6">
    <name type="scientific">Weissella ceti</name>
    <dbReference type="NCBI Taxonomy" id="759620"/>
    <lineage>
        <taxon>Bacteria</taxon>
        <taxon>Bacillati</taxon>
        <taxon>Bacillota</taxon>
        <taxon>Bacilli</taxon>
        <taxon>Lactobacillales</taxon>
        <taxon>Lactobacillaceae</taxon>
        <taxon>Weissella</taxon>
    </lineage>
</organism>
<gene>
    <name evidence="3" type="primary">menH</name>
    <name evidence="5" type="ORF">WS74_1025</name>
</gene>
<comment type="catalytic activity">
    <reaction evidence="3">
        <text>5-enolpyruvoyl-6-hydroxy-2-succinyl-cyclohex-3-ene-1-carboxylate = (1R,6R)-6-hydroxy-2-succinyl-cyclohexa-2,4-diene-1-carboxylate + pyruvate</text>
        <dbReference type="Rhea" id="RHEA:25597"/>
        <dbReference type="ChEBI" id="CHEBI:15361"/>
        <dbReference type="ChEBI" id="CHEBI:58689"/>
        <dbReference type="ChEBI" id="CHEBI:58818"/>
        <dbReference type="EC" id="4.2.99.20"/>
    </reaction>
</comment>
<reference evidence="6" key="2">
    <citation type="submission" date="2014-08" db="EMBL/GenBank/DDBJ databases">
        <title>Complete genome of Weissella ceti strain WS74 isolated from diseased rainbow trout in Brazil.</title>
        <authorList>
            <person name="Figueiredo H.C.P."/>
            <person name="Leal C.A.G."/>
            <person name="Pereira F.L."/>
            <person name="Soares S.C."/>
            <person name="Dorella F.A."/>
            <person name="Carvalho A.F."/>
            <person name="Azevedo V.A.C."/>
        </authorList>
    </citation>
    <scope>NUCLEOTIDE SEQUENCE [LARGE SCALE GENOMIC DNA]</scope>
    <source>
        <strain evidence="6">WS74</strain>
    </source>
</reference>
<evidence type="ECO:0000256" key="1">
    <source>
        <dbReference type="ARBA" id="ARBA00022428"/>
    </source>
</evidence>
<dbReference type="OrthoDB" id="9808398at2"/>
<comment type="subunit">
    <text evidence="3">Monomer.</text>
</comment>
<name>A0A075U174_9LACO</name>
<dbReference type="AlphaFoldDB" id="A0A075U174"/>
<comment type="similarity">
    <text evidence="3">Belongs to the AB hydrolase superfamily. MenH family.</text>
</comment>
<dbReference type="PATRIC" id="fig|759620.7.peg.984"/>
<comment type="pathway">
    <text evidence="3">Quinol/quinone metabolism; menaquinone biosynthesis.</text>
</comment>
<comment type="pathway">
    <text evidence="3">Quinol/quinone metabolism; 1,4-dihydroxy-2-naphthoate biosynthesis; 1,4-dihydroxy-2-naphthoate from chorismate: step 3/7.</text>
</comment>
<dbReference type="NCBIfam" id="TIGR03695">
    <property type="entry name" value="menH_SHCHC"/>
    <property type="match status" value="1"/>
</dbReference>
<dbReference type="KEGG" id="wce:WS08_0959"/>